<dbReference type="Proteomes" id="UP000030445">
    <property type="component" value="Unassembled WGS sequence"/>
</dbReference>
<gene>
    <name evidence="1" type="ORF">EU96_1776</name>
</gene>
<protein>
    <submittedName>
        <fullName evidence="1">Uncharacterized protein</fullName>
    </submittedName>
</protein>
<evidence type="ECO:0000313" key="2">
    <source>
        <dbReference type="Proteomes" id="UP000030445"/>
    </source>
</evidence>
<organism evidence="1 2">
    <name type="scientific">Prochlorococcus marinus str. MIT 9302</name>
    <dbReference type="NCBI Taxonomy" id="74545"/>
    <lineage>
        <taxon>Bacteria</taxon>
        <taxon>Bacillati</taxon>
        <taxon>Cyanobacteriota</taxon>
        <taxon>Cyanophyceae</taxon>
        <taxon>Synechococcales</taxon>
        <taxon>Prochlorococcaceae</taxon>
        <taxon>Prochlorococcus</taxon>
    </lineage>
</organism>
<reference evidence="2" key="1">
    <citation type="journal article" date="2014" name="Sci. Data">
        <title>Genomes of diverse isolates of the marine cyanobacterium Prochlorococcus.</title>
        <authorList>
            <person name="Biller S."/>
            <person name="Berube P."/>
            <person name="Thompson J."/>
            <person name="Kelly L."/>
            <person name="Roggensack S."/>
            <person name="Awad L."/>
            <person name="Roache-Johnson K."/>
            <person name="Ding H."/>
            <person name="Giovannoni S.J."/>
            <person name="Moore L.R."/>
            <person name="Chisholm S.W."/>
        </authorList>
    </citation>
    <scope>NUCLEOTIDE SEQUENCE [LARGE SCALE GENOMIC DNA]</scope>
    <source>
        <strain evidence="2">MIT 9302</strain>
    </source>
</reference>
<comment type="caution">
    <text evidence="1">The sequence shown here is derived from an EMBL/GenBank/DDBJ whole genome shotgun (WGS) entry which is preliminary data.</text>
</comment>
<dbReference type="RefSeq" id="WP_032527346.1">
    <property type="nucleotide sequence ID" value="NZ_CP138951.1"/>
</dbReference>
<evidence type="ECO:0000313" key="1">
    <source>
        <dbReference type="EMBL" id="KGF97135.1"/>
    </source>
</evidence>
<dbReference type="EMBL" id="JNAM01000011">
    <property type="protein sequence ID" value="KGF97135.1"/>
    <property type="molecule type" value="Genomic_DNA"/>
</dbReference>
<name>A0A0A2A6C3_PROMR</name>
<accession>A0A0A2A6C3</accession>
<proteinExistence type="predicted"/>
<dbReference type="AlphaFoldDB" id="A0A0A2A6C3"/>
<sequence length="112" mass="13032">MVNSDSWQEVEIGDQEIRPVSYSAFSKILKSYISDDFFGTFEQTTDITLARIADLADPDGWYTGDPDPEHWIYVMRLYKATSNKENLKKRVLFFPKNSIRTSFEPHSNFLVI</sequence>